<feature type="transmembrane region" description="Helical" evidence="6">
    <location>
        <begin position="74"/>
        <end position="98"/>
    </location>
</feature>
<dbReference type="InterPro" id="IPR018499">
    <property type="entry name" value="Tetraspanin/Peripherin"/>
</dbReference>
<keyword evidence="5 6" id="KW-0472">Membrane</keyword>
<evidence type="ECO:0000256" key="1">
    <source>
        <dbReference type="ARBA" id="ARBA00004141"/>
    </source>
</evidence>
<dbReference type="Proteomes" id="UP001454036">
    <property type="component" value="Unassembled WGS sequence"/>
</dbReference>
<evidence type="ECO:0000256" key="4">
    <source>
        <dbReference type="ARBA" id="ARBA00022989"/>
    </source>
</evidence>
<comment type="caution">
    <text evidence="7">The sequence shown here is derived from an EMBL/GenBank/DDBJ whole genome shotgun (WGS) entry which is preliminary data.</text>
</comment>
<gene>
    <name evidence="7" type="ORF">LIER_33030</name>
</gene>
<keyword evidence="4 6" id="KW-1133">Transmembrane helix</keyword>
<dbReference type="AlphaFoldDB" id="A0AAV3RZF6"/>
<accession>A0AAV3RZF6</accession>
<feature type="transmembrane region" description="Helical" evidence="6">
    <location>
        <begin position="235"/>
        <end position="258"/>
    </location>
</feature>
<organism evidence="7 8">
    <name type="scientific">Lithospermum erythrorhizon</name>
    <name type="common">Purple gromwell</name>
    <name type="synonym">Lithospermum officinale var. erythrorhizon</name>
    <dbReference type="NCBI Taxonomy" id="34254"/>
    <lineage>
        <taxon>Eukaryota</taxon>
        <taxon>Viridiplantae</taxon>
        <taxon>Streptophyta</taxon>
        <taxon>Embryophyta</taxon>
        <taxon>Tracheophyta</taxon>
        <taxon>Spermatophyta</taxon>
        <taxon>Magnoliopsida</taxon>
        <taxon>eudicotyledons</taxon>
        <taxon>Gunneridae</taxon>
        <taxon>Pentapetalae</taxon>
        <taxon>asterids</taxon>
        <taxon>lamiids</taxon>
        <taxon>Boraginales</taxon>
        <taxon>Boraginaceae</taxon>
        <taxon>Boraginoideae</taxon>
        <taxon>Lithospermeae</taxon>
        <taxon>Lithospermum</taxon>
    </lineage>
</organism>
<dbReference type="EMBL" id="BAABME010013016">
    <property type="protein sequence ID" value="GAA0185742.1"/>
    <property type="molecule type" value="Genomic_DNA"/>
</dbReference>
<keyword evidence="3 6" id="KW-0812">Transmembrane</keyword>
<evidence type="ECO:0000313" key="7">
    <source>
        <dbReference type="EMBL" id="GAA0185742.1"/>
    </source>
</evidence>
<dbReference type="Pfam" id="PF00335">
    <property type="entry name" value="Tetraspanin"/>
    <property type="match status" value="1"/>
</dbReference>
<reference evidence="7 8" key="1">
    <citation type="submission" date="2024-01" db="EMBL/GenBank/DDBJ databases">
        <title>The complete chloroplast genome sequence of Lithospermum erythrorhizon: insights into the phylogenetic relationship among Boraginaceae species and the maternal lineages of purple gromwells.</title>
        <authorList>
            <person name="Okada T."/>
            <person name="Watanabe K."/>
        </authorList>
    </citation>
    <scope>NUCLEOTIDE SEQUENCE [LARGE SCALE GENOMIC DNA]</scope>
</reference>
<proteinExistence type="inferred from homology"/>
<comment type="subcellular location">
    <subcellularLocation>
        <location evidence="1">Membrane</location>
        <topology evidence="1">Multi-pass membrane protein</topology>
    </subcellularLocation>
</comment>
<evidence type="ECO:0000256" key="3">
    <source>
        <dbReference type="ARBA" id="ARBA00022692"/>
    </source>
</evidence>
<keyword evidence="8" id="KW-1185">Reference proteome</keyword>
<evidence type="ECO:0000256" key="2">
    <source>
        <dbReference type="ARBA" id="ARBA00006840"/>
    </source>
</evidence>
<evidence type="ECO:0000313" key="8">
    <source>
        <dbReference type="Proteomes" id="UP001454036"/>
    </source>
</evidence>
<dbReference type="InterPro" id="IPR044991">
    <property type="entry name" value="TET_plant"/>
</dbReference>
<evidence type="ECO:0000256" key="5">
    <source>
        <dbReference type="ARBA" id="ARBA00023136"/>
    </source>
</evidence>
<name>A0AAV3RZF6_LITER</name>
<feature type="transmembrane region" description="Helical" evidence="6">
    <location>
        <begin position="7"/>
        <end position="28"/>
    </location>
</feature>
<protein>
    <submittedName>
        <fullName evidence="7">Scaffold/adaptor protein</fullName>
    </submittedName>
</protein>
<comment type="similarity">
    <text evidence="2">Belongs to the tetraspanin (TM4SF) family.</text>
</comment>
<dbReference type="GO" id="GO:0016020">
    <property type="term" value="C:membrane"/>
    <property type="evidence" value="ECO:0007669"/>
    <property type="project" value="UniProtKB-SubCell"/>
</dbReference>
<evidence type="ECO:0000256" key="6">
    <source>
        <dbReference type="SAM" id="Phobius"/>
    </source>
</evidence>
<dbReference type="GO" id="GO:0009734">
    <property type="term" value="P:auxin-activated signaling pathway"/>
    <property type="evidence" value="ECO:0007669"/>
    <property type="project" value="InterPro"/>
</dbReference>
<dbReference type="PANTHER" id="PTHR32191">
    <property type="entry name" value="TETRASPANIN-8-RELATED"/>
    <property type="match status" value="1"/>
</dbReference>
<sequence length="273" mass="30649">MTRASNVIITILNVAFLVVSLLAISFTLWFHIGGNHDNLCNKTVQKPLLIVGSTLFVVSLIGFIGSCCKSSSFLWAYLALMFFLILGLICFTVFSIVITNKGVGHALSNKGFENAKLGDYSNWLRKYVVNRRNWDNIKSCLVKMDFCHQLETNKVHKDADFYLTNLSPTQAGCCKPPKDCGFELKNSTFWLMPKNSPAVDDSDCKTWSNVQTELCYECKSCKASMLYNIKNEWRTVAIINGIILVIVIIVYSIGCCALKNNRDGAFMKQKPHP</sequence>
<feature type="transmembrane region" description="Helical" evidence="6">
    <location>
        <begin position="48"/>
        <end position="67"/>
    </location>
</feature>